<evidence type="ECO:0000313" key="4">
    <source>
        <dbReference type="Proteomes" id="UP000599578"/>
    </source>
</evidence>
<dbReference type="InterPro" id="IPR052698">
    <property type="entry name" value="MoCofactor_Util/Proc"/>
</dbReference>
<sequence>MNSIDRQVIDSALRWNQSGEPVWFCTVLSTFGSSPRPPGSMFAAVDAIRHAGSLSGGCVEEAFLERLEAGGFAAEAEIVAYGDGGDESRRLGLPCGGVLRVLVERLAPTPGTTAHLQMLQRALSDQLRVVRRVDCLGNRSLEPDVEQGPVVDVGERDIRVRVGPLTTLLLAGTSPVAAYCAQFAMALGFEVLVCDPREEARVRFDVPGIEVLPLLPSSYIAQHGCHSNTAVVALTHDPRIDDLAMMEAVRTDAFYLGVMGAAATSARRAERLARIGGLTPEQIARIRMPVGLPIGSKTPAEIGLSVMADIVRTHAGLQVEADS</sequence>
<evidence type="ECO:0000313" key="3">
    <source>
        <dbReference type="EMBL" id="GGO85604.1"/>
    </source>
</evidence>
<organism evidence="3 4">
    <name type="scientific">Marinobacterium nitratireducens</name>
    <dbReference type="NCBI Taxonomy" id="518897"/>
    <lineage>
        <taxon>Bacteria</taxon>
        <taxon>Pseudomonadati</taxon>
        <taxon>Pseudomonadota</taxon>
        <taxon>Gammaproteobacteria</taxon>
        <taxon>Oceanospirillales</taxon>
        <taxon>Oceanospirillaceae</taxon>
        <taxon>Marinobacterium</taxon>
    </lineage>
</organism>
<evidence type="ECO:0000259" key="1">
    <source>
        <dbReference type="Pfam" id="PF02625"/>
    </source>
</evidence>
<keyword evidence="4" id="KW-1185">Reference proteome</keyword>
<evidence type="ECO:0000259" key="2">
    <source>
        <dbReference type="Pfam" id="PF13478"/>
    </source>
</evidence>
<dbReference type="Proteomes" id="UP000599578">
    <property type="component" value="Unassembled WGS sequence"/>
</dbReference>
<dbReference type="AlphaFoldDB" id="A0A917ZMI8"/>
<name>A0A917ZMI8_9GAMM</name>
<gene>
    <name evidence="3" type="ORF">GCM10011348_34530</name>
</gene>
<dbReference type="Pfam" id="PF13478">
    <property type="entry name" value="XdhC_C"/>
    <property type="match status" value="1"/>
</dbReference>
<dbReference type="Gene3D" id="3.40.50.720">
    <property type="entry name" value="NAD(P)-binding Rossmann-like Domain"/>
    <property type="match status" value="1"/>
</dbReference>
<comment type="caution">
    <text evidence="3">The sequence shown here is derived from an EMBL/GenBank/DDBJ whole genome shotgun (WGS) entry which is preliminary data.</text>
</comment>
<protein>
    <recommendedName>
        <fullName evidence="5">Xanthine dehydrogenase accessory factor</fullName>
    </recommendedName>
</protein>
<reference evidence="3 4" key="1">
    <citation type="journal article" date="2014" name="Int. J. Syst. Evol. Microbiol.">
        <title>Complete genome sequence of Corynebacterium casei LMG S-19264T (=DSM 44701T), isolated from a smear-ripened cheese.</title>
        <authorList>
            <consortium name="US DOE Joint Genome Institute (JGI-PGF)"/>
            <person name="Walter F."/>
            <person name="Albersmeier A."/>
            <person name="Kalinowski J."/>
            <person name="Ruckert C."/>
        </authorList>
    </citation>
    <scope>NUCLEOTIDE SEQUENCE [LARGE SCALE GENOMIC DNA]</scope>
    <source>
        <strain evidence="3 4">CGMCC 1.7286</strain>
    </source>
</reference>
<dbReference type="PANTHER" id="PTHR30388">
    <property type="entry name" value="ALDEHYDE OXIDOREDUCTASE MOLYBDENUM COFACTOR ASSEMBLY PROTEIN"/>
    <property type="match status" value="1"/>
</dbReference>
<dbReference type="EMBL" id="BMLT01000009">
    <property type="protein sequence ID" value="GGO85604.1"/>
    <property type="molecule type" value="Genomic_DNA"/>
</dbReference>
<dbReference type="PANTHER" id="PTHR30388:SF4">
    <property type="entry name" value="MOLYBDENUM COFACTOR INSERTION CHAPERONE PAOD"/>
    <property type="match status" value="1"/>
</dbReference>
<dbReference type="RefSeq" id="WP_188861857.1">
    <property type="nucleotide sequence ID" value="NZ_BMLT01000009.1"/>
</dbReference>
<dbReference type="InterPro" id="IPR027051">
    <property type="entry name" value="XdhC_Rossmann_dom"/>
</dbReference>
<accession>A0A917ZMI8</accession>
<feature type="domain" description="XdhC Rossmann" evidence="2">
    <location>
        <begin position="168"/>
        <end position="310"/>
    </location>
</feature>
<dbReference type="InterPro" id="IPR003777">
    <property type="entry name" value="XdhC_CoxI"/>
</dbReference>
<feature type="domain" description="XdhC- CoxI" evidence="1">
    <location>
        <begin position="15"/>
        <end position="69"/>
    </location>
</feature>
<dbReference type="Pfam" id="PF02625">
    <property type="entry name" value="XdhC_CoxI"/>
    <property type="match status" value="1"/>
</dbReference>
<evidence type="ECO:0008006" key="5">
    <source>
        <dbReference type="Google" id="ProtNLM"/>
    </source>
</evidence>
<proteinExistence type="predicted"/>